<dbReference type="SUPFAM" id="SSF52540">
    <property type="entry name" value="P-loop containing nucleoside triphosphate hydrolases"/>
    <property type="match status" value="1"/>
</dbReference>
<evidence type="ECO:0000313" key="6">
    <source>
        <dbReference type="Proteomes" id="UP001500962"/>
    </source>
</evidence>
<name>A0AAV3SGM0_HALDO</name>
<dbReference type="KEGG" id="hdo:MUK72_16085"/>
<evidence type="ECO:0000259" key="2">
    <source>
        <dbReference type="Pfam" id="PF12705"/>
    </source>
</evidence>
<dbReference type="Pfam" id="PF12705">
    <property type="entry name" value="PDDEXK_1"/>
    <property type="match status" value="1"/>
</dbReference>
<protein>
    <submittedName>
        <fullName evidence="4">PD-(D/E)XK nuclease family protein</fullName>
    </submittedName>
</protein>
<gene>
    <name evidence="3" type="ORF">GCM10008985_15060</name>
    <name evidence="4" type="ORF">MUK72_16085</name>
</gene>
<feature type="region of interest" description="Disordered" evidence="1">
    <location>
        <begin position="860"/>
        <end position="884"/>
    </location>
</feature>
<reference evidence="4" key="2">
    <citation type="submission" date="2022-04" db="EMBL/GenBank/DDBJ databases">
        <title>Sequencing and genomic assembly of Halococcus dombrowskii.</title>
        <authorList>
            <person name="Lim S.W."/>
            <person name="MacLea K.S."/>
        </authorList>
    </citation>
    <scope>NUCLEOTIDE SEQUENCE</scope>
    <source>
        <strain evidence="4">H4</strain>
        <plasmid evidence="4">unnamed1</plasmid>
    </source>
</reference>
<feature type="domain" description="PD-(D/E)XK endonuclease-like" evidence="2">
    <location>
        <begin position="481"/>
        <end position="727"/>
    </location>
</feature>
<evidence type="ECO:0000256" key="1">
    <source>
        <dbReference type="SAM" id="MobiDB-lite"/>
    </source>
</evidence>
<proteinExistence type="predicted"/>
<dbReference type="GeneID" id="71763399"/>
<keyword evidence="4" id="KW-0614">Plasmid</keyword>
<feature type="compositionally biased region" description="Polar residues" evidence="1">
    <location>
        <begin position="862"/>
        <end position="874"/>
    </location>
</feature>
<evidence type="ECO:0000313" key="5">
    <source>
        <dbReference type="Proteomes" id="UP000830542"/>
    </source>
</evidence>
<feature type="compositionally biased region" description="Basic and acidic residues" evidence="1">
    <location>
        <begin position="875"/>
        <end position="884"/>
    </location>
</feature>
<dbReference type="EMBL" id="CP095006">
    <property type="protein sequence ID" value="UOO96698.1"/>
    <property type="molecule type" value="Genomic_DNA"/>
</dbReference>
<accession>A0AAV3SGM0</accession>
<dbReference type="Proteomes" id="UP000830542">
    <property type="component" value="Plasmid unnamed1"/>
</dbReference>
<dbReference type="AlphaFoldDB" id="A0AAV3SGM0"/>
<evidence type="ECO:0000313" key="3">
    <source>
        <dbReference type="EMBL" id="GAA0459657.1"/>
    </source>
</evidence>
<geneLocation type="plasmid" evidence="4 5">
    <name>unnamed1</name>
</geneLocation>
<dbReference type="InterPro" id="IPR038726">
    <property type="entry name" value="PDDEXK_AddAB-type"/>
</dbReference>
<dbReference type="RefSeq" id="WP_244705663.1">
    <property type="nucleotide sequence ID" value="NZ_BAAADN010000023.1"/>
</dbReference>
<keyword evidence="5" id="KW-1185">Reference proteome</keyword>
<evidence type="ECO:0000313" key="4">
    <source>
        <dbReference type="EMBL" id="UOO96698.1"/>
    </source>
</evidence>
<organism evidence="3 6">
    <name type="scientific">Halococcus dombrowskii</name>
    <dbReference type="NCBI Taxonomy" id="179637"/>
    <lineage>
        <taxon>Archaea</taxon>
        <taxon>Methanobacteriati</taxon>
        <taxon>Methanobacteriota</taxon>
        <taxon>Stenosarchaea group</taxon>
        <taxon>Halobacteria</taxon>
        <taxon>Halobacteriales</taxon>
        <taxon>Halococcaceae</taxon>
        <taxon>Halococcus</taxon>
    </lineage>
</organism>
<sequence length="884" mass="100712">MTLQRARSVDELYAETQDYDLVLTTDGPLSLALNRRLDQPRLGRFAATPRMLASGEFTAQDQRSLFLALVTETELSWKHASYLVENILQSWEETGEISTILDYDRYDTHSTREAIDVIQRAESSHADLAEYTIDDDLDVAVIGEAQFTTLDCTILPDDYDSISPFAPDPFDLPEFSLFDSTTAIVETVTDATSIDNAEDVAVVMDRGSEYPSLIESAFESTDVPYYGGPGFVDNTHIRTFLRLLRRALSSDSLQLSDVRPILTTIGIDPPVKHDQKRLRSLDQPELDPLQTFCSTTADQTLNEALSTYETWCDESFTDLRSELRRLGLLEQPVTDTILDDLEYYFQSFDVPTDEEQEGVLLASATSAAYVDRPVVFYLGLDAGWTHSVPDKPWVDPDQKDREYLQQFQILLQNGVEQYYLVKDTEAGESITPCLYFHDLLDQEFDRFSDLSHVSYSRHSSSQTTTGFEKEPITTTSDTVETISQSSLSTLVNCPRDYYFDDLVEGPDRDYLQKGNLFHDFAEFYVNHPDVVDTAGTDAIVAIMREGMEPYVDDLDLATLESEFRVGIDAITRYLDEHPPQESTYDAYTDPDWGNRFAEHFDRTIDSPITERWFENSALGARGIIDLIHTPNQLLDYKSGSHNSASTVVKNARIDEISDTPNFQALLYLAQHRDERPDERLEFRLFHFLETLDDAITADEPPSLDEGITTLTYYPTSFEEHIQQEATFEALRVDGSKKCQKTFDQVEYDTYRSFLNSHEIPDTYEKDELLDSAFADALTEQMKIAVGDYKYVETGCNQALRQLLSIRTQNYFEPEVDASEEFLDERLDTLNDWRESRFPITTELAGEPNLDRVDHRDLLLTDEQAQSPSTTASQRTRLDTQEGDQ</sequence>
<dbReference type="InterPro" id="IPR027417">
    <property type="entry name" value="P-loop_NTPase"/>
</dbReference>
<dbReference type="EMBL" id="BAAADN010000023">
    <property type="protein sequence ID" value="GAA0459657.1"/>
    <property type="molecule type" value="Genomic_DNA"/>
</dbReference>
<reference evidence="3" key="3">
    <citation type="submission" date="2023-12" db="EMBL/GenBank/DDBJ databases">
        <authorList>
            <person name="Sun Q."/>
            <person name="Inoue M."/>
        </authorList>
    </citation>
    <scope>NUCLEOTIDE SEQUENCE</scope>
    <source>
        <strain evidence="3">JCM 12289</strain>
    </source>
</reference>
<dbReference type="Proteomes" id="UP001500962">
    <property type="component" value="Unassembled WGS sequence"/>
</dbReference>
<reference evidence="3" key="1">
    <citation type="journal article" date="2014" name="Int. J. Syst. Evol. Microbiol.">
        <title>Complete genome sequence of Corynebacterium casei LMG S-19264T (=DSM 44701T), isolated from a smear-ripened cheese.</title>
        <authorList>
            <consortium name="US DOE Joint Genome Institute (JGI-PGF)"/>
            <person name="Walter F."/>
            <person name="Albersmeier A."/>
            <person name="Kalinowski J."/>
            <person name="Ruckert C."/>
        </authorList>
    </citation>
    <scope>NUCLEOTIDE SEQUENCE</scope>
    <source>
        <strain evidence="3">JCM 12289</strain>
    </source>
</reference>